<protein>
    <submittedName>
        <fullName evidence="3">Tetratricopeptide repeat family</fullName>
    </submittedName>
</protein>
<dbReference type="InterPro" id="IPR011990">
    <property type="entry name" value="TPR-like_helical_dom_sf"/>
</dbReference>
<feature type="compositionally biased region" description="Basic and acidic residues" evidence="1">
    <location>
        <begin position="1133"/>
        <end position="1145"/>
    </location>
</feature>
<proteinExistence type="predicted"/>
<dbReference type="EMBL" id="JAWWNJ010000077">
    <property type="protein sequence ID" value="KAK7006020.1"/>
    <property type="molecule type" value="Genomic_DNA"/>
</dbReference>
<comment type="caution">
    <text evidence="3">The sequence shown here is derived from an EMBL/GenBank/DDBJ whole genome shotgun (WGS) entry which is preliminary data.</text>
</comment>
<dbReference type="Proteomes" id="UP001362999">
    <property type="component" value="Unassembled WGS sequence"/>
</dbReference>
<dbReference type="AlphaFoldDB" id="A0AAW0AB52"/>
<feature type="transmembrane region" description="Helical" evidence="2">
    <location>
        <begin position="1186"/>
        <end position="1206"/>
    </location>
</feature>
<keyword evidence="2" id="KW-0472">Membrane</keyword>
<accession>A0AAW0AB52</accession>
<evidence type="ECO:0000313" key="4">
    <source>
        <dbReference type="Proteomes" id="UP001362999"/>
    </source>
</evidence>
<keyword evidence="2" id="KW-0812">Transmembrane</keyword>
<dbReference type="Gene3D" id="1.25.40.10">
    <property type="entry name" value="Tetratricopeptide repeat domain"/>
    <property type="match status" value="1"/>
</dbReference>
<gene>
    <name evidence="3" type="ORF">R3P38DRAFT_2647758</name>
</gene>
<keyword evidence="2" id="KW-1133">Transmembrane helix</keyword>
<feature type="region of interest" description="Disordered" evidence="1">
    <location>
        <begin position="1075"/>
        <end position="1099"/>
    </location>
</feature>
<dbReference type="SUPFAM" id="SSF48452">
    <property type="entry name" value="TPR-like"/>
    <property type="match status" value="2"/>
</dbReference>
<feature type="region of interest" description="Disordered" evidence="1">
    <location>
        <begin position="1130"/>
        <end position="1159"/>
    </location>
</feature>
<sequence length="1207" mass="134631">MLDPLTVTTTIVTLATFIKDLIELGEGIRSSIEKVGENRRQIRDLTQDIVRTLYDLASLTRGKEGTFRGPELLVALESLKAEMLYVHSKCLKISPIQLPGFRGIPSHLKAWRKRDDLEKKIAGLRERVNKCLLQFNAFSAARTEHVTVEIAHTTLRIEQRLIVDNVENQVKTRQLEGLMARFMLESEFGQHKLRETAENISADSCFQSLESQYMSAQLRSLINSVKPLLVCGDLSLVESWESDTLSYKLSDSSQSTPSHALSQILQIVVALHSRDHASLLDLLMTAINDLAVCFSFAGMHSEVIVWAHFEIDLHRYMAKRGCNIGTLPRIADALSDISRAHYQQFDFDVAVEFSQQSSALWVEISHLLPEEDNRIGCLHSMVIHAKNLLAKDDKTSMLSAAQDVASLARPMAKALIESILLRGTPLTDDERFRADRLCSAFFVLAQALSSLDRPLDTYEAFLDASRTACSLPICGYDPNHWGQYIDSFLDVICKVAEDGRLSLSMLSDCVDLFRKLACIYPKQYSSGFLRVLHAFAYHSQQPHSYHSTEQLRLFLEPTYDATPPAIDIATSILIDSSILTDAIRSFFDEALEDSTIPLIQNIFVAHFPQAIEALRVVVQNPVFDSCTLAWVLPITCQALPHLLPVQFGALLRVLVEAVSCKSSHEVLDTWDFEKWEVYFAPYFQRICEHAARLGVIDEGIPFCQEVVGYLEVQSGAHPHAVMWLHVFLGLWVLLLCDAARFLDAVELVKRKGLRFRESGDLGGSGNLTLWVIKAHILKHVGRHKEALQFVRSGVADGVRKSWIERRTFHLHLYFLLPQLACALGEIGEHAKALQHAETAATACQDVDTEDKEEEVLCVQIHSLTVHSNCLAAVGRIDEGLASAQKAVSLYTEYAESMWKKFIFTIRSQELGGNAFFALSLRLLAIDDKEDALLNGRRATRLYRELVALAPRHLPTLARSLRHLASVLWSLRHEDEATAASEEAANILRKVADPETYFLPLFADALDELAGYLTKRGDSRVASTATTEAAEARLKFASLPPEPKWLFMQAVDEDEAGDLKWWERDAEQYHDALEGVASTDSAEADESDDAGDLGLEGAPGTTGIVEVEEEQTVAAELSESNISRIFVEPGDDASESRLEKANDMDKSGTATTGEAAKGGTEAQGTLTNIFSKPVEIRFSMWSTLMDFIWWILLLLLASLLAVMYARIS</sequence>
<evidence type="ECO:0000256" key="2">
    <source>
        <dbReference type="SAM" id="Phobius"/>
    </source>
</evidence>
<organism evidence="3 4">
    <name type="scientific">Favolaschia claudopus</name>
    <dbReference type="NCBI Taxonomy" id="2862362"/>
    <lineage>
        <taxon>Eukaryota</taxon>
        <taxon>Fungi</taxon>
        <taxon>Dikarya</taxon>
        <taxon>Basidiomycota</taxon>
        <taxon>Agaricomycotina</taxon>
        <taxon>Agaricomycetes</taxon>
        <taxon>Agaricomycetidae</taxon>
        <taxon>Agaricales</taxon>
        <taxon>Marasmiineae</taxon>
        <taxon>Mycenaceae</taxon>
        <taxon>Favolaschia</taxon>
    </lineage>
</organism>
<dbReference type="InterPro" id="IPR059179">
    <property type="entry name" value="MLKL-like_MCAfunc"/>
</dbReference>
<evidence type="ECO:0000256" key="1">
    <source>
        <dbReference type="SAM" id="MobiDB-lite"/>
    </source>
</evidence>
<dbReference type="CDD" id="cd21037">
    <property type="entry name" value="MLKL_NTD"/>
    <property type="match status" value="1"/>
</dbReference>
<evidence type="ECO:0000313" key="3">
    <source>
        <dbReference type="EMBL" id="KAK7006020.1"/>
    </source>
</evidence>
<keyword evidence="4" id="KW-1185">Reference proteome</keyword>
<feature type="compositionally biased region" description="Low complexity" evidence="1">
    <location>
        <begin position="1147"/>
        <end position="1159"/>
    </location>
</feature>
<name>A0AAW0AB52_9AGAR</name>
<reference evidence="3 4" key="1">
    <citation type="journal article" date="2024" name="J Genomics">
        <title>Draft genome sequencing and assembly of Favolaschia claudopus CIRM-BRFM 2984 isolated from oak limbs.</title>
        <authorList>
            <person name="Navarro D."/>
            <person name="Drula E."/>
            <person name="Chaduli D."/>
            <person name="Cazenave R."/>
            <person name="Ahrendt S."/>
            <person name="Wang J."/>
            <person name="Lipzen A."/>
            <person name="Daum C."/>
            <person name="Barry K."/>
            <person name="Grigoriev I.V."/>
            <person name="Favel A."/>
            <person name="Rosso M.N."/>
            <person name="Martin F."/>
        </authorList>
    </citation>
    <scope>NUCLEOTIDE SEQUENCE [LARGE SCALE GENOMIC DNA]</scope>
    <source>
        <strain evidence="3 4">CIRM-BRFM 2984</strain>
    </source>
</reference>
<feature type="compositionally biased region" description="Acidic residues" evidence="1">
    <location>
        <begin position="1081"/>
        <end position="1090"/>
    </location>
</feature>